<dbReference type="EMBL" id="OOFM01000005">
    <property type="protein sequence ID" value="SPL65667.1"/>
    <property type="molecule type" value="Genomic_DNA"/>
</dbReference>
<name>A0A2P9HNK0_9HYPH</name>
<proteinExistence type="predicted"/>
<gene>
    <name evidence="1" type="ORF">OHAE_1534</name>
</gene>
<sequence>MQSRAMSAKNINWGIALERRCHMSRNEAGFEALRQVR</sequence>
<accession>A0A2P9HNK0</accession>
<evidence type="ECO:0000313" key="2">
    <source>
        <dbReference type="Proteomes" id="UP000246073"/>
    </source>
</evidence>
<reference evidence="2" key="1">
    <citation type="submission" date="2017-12" db="EMBL/GenBank/DDBJ databases">
        <authorList>
            <person name="Diaz M."/>
        </authorList>
    </citation>
    <scope>NUCLEOTIDE SEQUENCE [LARGE SCALE GENOMIC DNA]</scope>
    <source>
        <strain evidence="2">FI11154</strain>
    </source>
</reference>
<protein>
    <submittedName>
        <fullName evidence="1">Uncharacterized protein</fullName>
    </submittedName>
</protein>
<organism evidence="1 2">
    <name type="scientific">Ochrobactrum soli</name>
    <dbReference type="NCBI Taxonomy" id="2448455"/>
    <lineage>
        <taxon>Bacteria</taxon>
        <taxon>Pseudomonadati</taxon>
        <taxon>Pseudomonadota</taxon>
        <taxon>Alphaproteobacteria</taxon>
        <taxon>Hyphomicrobiales</taxon>
        <taxon>Brucellaceae</taxon>
        <taxon>Brucella/Ochrobactrum group</taxon>
        <taxon>Ochrobactrum</taxon>
    </lineage>
</organism>
<dbReference type="AlphaFoldDB" id="A0A2P9HNK0"/>
<evidence type="ECO:0000313" key="1">
    <source>
        <dbReference type="EMBL" id="SPL65667.1"/>
    </source>
</evidence>
<dbReference type="Proteomes" id="UP000246073">
    <property type="component" value="Unassembled WGS sequence"/>
</dbReference>